<evidence type="ECO:0000313" key="2">
    <source>
        <dbReference type="EMBL" id="KIL54598.1"/>
    </source>
</evidence>
<organism evidence="2 3">
    <name type="scientific">Amanita muscaria (strain Koide BX008)</name>
    <dbReference type="NCBI Taxonomy" id="946122"/>
    <lineage>
        <taxon>Eukaryota</taxon>
        <taxon>Fungi</taxon>
        <taxon>Dikarya</taxon>
        <taxon>Basidiomycota</taxon>
        <taxon>Agaricomycotina</taxon>
        <taxon>Agaricomycetes</taxon>
        <taxon>Agaricomycetidae</taxon>
        <taxon>Agaricales</taxon>
        <taxon>Pluteineae</taxon>
        <taxon>Amanitaceae</taxon>
        <taxon>Amanita</taxon>
    </lineage>
</organism>
<name>A0A0C2WET8_AMAMK</name>
<protein>
    <submittedName>
        <fullName evidence="2">Uncharacterized protein</fullName>
    </submittedName>
</protein>
<feature type="compositionally biased region" description="Polar residues" evidence="1">
    <location>
        <begin position="8"/>
        <end position="20"/>
    </location>
</feature>
<dbReference type="EMBL" id="KN818687">
    <property type="protein sequence ID" value="KIL54598.1"/>
    <property type="molecule type" value="Genomic_DNA"/>
</dbReference>
<evidence type="ECO:0000256" key="1">
    <source>
        <dbReference type="SAM" id="MobiDB-lite"/>
    </source>
</evidence>
<evidence type="ECO:0000313" key="3">
    <source>
        <dbReference type="Proteomes" id="UP000054549"/>
    </source>
</evidence>
<accession>A0A0C2WET8</accession>
<dbReference type="InParanoid" id="A0A0C2WET8"/>
<reference evidence="2 3" key="1">
    <citation type="submission" date="2014-04" db="EMBL/GenBank/DDBJ databases">
        <title>Evolutionary Origins and Diversification of the Mycorrhizal Mutualists.</title>
        <authorList>
            <consortium name="DOE Joint Genome Institute"/>
            <consortium name="Mycorrhizal Genomics Consortium"/>
            <person name="Kohler A."/>
            <person name="Kuo A."/>
            <person name="Nagy L.G."/>
            <person name="Floudas D."/>
            <person name="Copeland A."/>
            <person name="Barry K.W."/>
            <person name="Cichocki N."/>
            <person name="Veneault-Fourrey C."/>
            <person name="LaButti K."/>
            <person name="Lindquist E.A."/>
            <person name="Lipzen A."/>
            <person name="Lundell T."/>
            <person name="Morin E."/>
            <person name="Murat C."/>
            <person name="Riley R."/>
            <person name="Ohm R."/>
            <person name="Sun H."/>
            <person name="Tunlid A."/>
            <person name="Henrissat B."/>
            <person name="Grigoriev I.V."/>
            <person name="Hibbett D.S."/>
            <person name="Martin F."/>
        </authorList>
    </citation>
    <scope>NUCLEOTIDE SEQUENCE [LARGE SCALE GENOMIC DNA]</scope>
    <source>
        <strain evidence="2 3">Koide BX008</strain>
    </source>
</reference>
<feature type="compositionally biased region" description="Polar residues" evidence="1">
    <location>
        <begin position="49"/>
        <end position="83"/>
    </location>
</feature>
<dbReference type="AlphaFoldDB" id="A0A0C2WET8"/>
<sequence>MPPKKSFSKTSSLKARSNKSNLKRKAIDAISPKKGKKKRNDTPHDDISPQLSSLSVRQSGSPCTTTLSRSGTVLAQQSRSPYTATVEDVEDVESDGDGVINVLSDDEAEHPDDEDAQAEEAEAELGKLVFHGICDID</sequence>
<proteinExistence type="predicted"/>
<keyword evidence="3" id="KW-1185">Reference proteome</keyword>
<dbReference type="Proteomes" id="UP000054549">
    <property type="component" value="Unassembled WGS sequence"/>
</dbReference>
<feature type="region of interest" description="Disordered" evidence="1">
    <location>
        <begin position="1"/>
        <end position="90"/>
    </location>
</feature>
<gene>
    <name evidence="2" type="ORF">M378DRAFT_182484</name>
</gene>
<dbReference type="HOGENOM" id="CLU_1864625_0_0_1"/>